<keyword evidence="4" id="KW-1185">Reference proteome</keyword>
<comment type="caution">
    <text evidence="3">The sequence shown here is derived from an EMBL/GenBank/DDBJ whole genome shotgun (WGS) entry which is preliminary data.</text>
</comment>
<dbReference type="Pfam" id="PF07727">
    <property type="entry name" value="RVT_2"/>
    <property type="match status" value="1"/>
</dbReference>
<reference evidence="3" key="1">
    <citation type="journal article" date="2022" name="Int. J. Mol. Sci.">
        <title>Draft Genome of Tanacetum Coccineum: Genomic Comparison of Closely Related Tanacetum-Family Plants.</title>
        <authorList>
            <person name="Yamashiro T."/>
            <person name="Shiraishi A."/>
            <person name="Nakayama K."/>
            <person name="Satake H."/>
        </authorList>
    </citation>
    <scope>NUCLEOTIDE SEQUENCE</scope>
</reference>
<organism evidence="3 4">
    <name type="scientific">Tanacetum coccineum</name>
    <dbReference type="NCBI Taxonomy" id="301880"/>
    <lineage>
        <taxon>Eukaryota</taxon>
        <taxon>Viridiplantae</taxon>
        <taxon>Streptophyta</taxon>
        <taxon>Embryophyta</taxon>
        <taxon>Tracheophyta</taxon>
        <taxon>Spermatophyta</taxon>
        <taxon>Magnoliopsida</taxon>
        <taxon>eudicotyledons</taxon>
        <taxon>Gunneridae</taxon>
        <taxon>Pentapetalae</taxon>
        <taxon>asterids</taxon>
        <taxon>campanulids</taxon>
        <taxon>Asterales</taxon>
        <taxon>Asteraceae</taxon>
        <taxon>Asteroideae</taxon>
        <taxon>Anthemideae</taxon>
        <taxon>Anthemidinae</taxon>
        <taxon>Tanacetum</taxon>
    </lineage>
</organism>
<dbReference type="Proteomes" id="UP001151760">
    <property type="component" value="Unassembled WGS sequence"/>
</dbReference>
<keyword evidence="1" id="KW-1133">Transmembrane helix</keyword>
<feature type="domain" description="Reverse transcriptase Ty1/copia-type" evidence="2">
    <location>
        <begin position="315"/>
        <end position="498"/>
    </location>
</feature>
<evidence type="ECO:0000313" key="4">
    <source>
        <dbReference type="Proteomes" id="UP001151760"/>
    </source>
</evidence>
<name>A0ABQ5G288_9ASTR</name>
<keyword evidence="1" id="KW-0812">Transmembrane</keyword>
<dbReference type="SUPFAM" id="SSF56672">
    <property type="entry name" value="DNA/RNA polymerases"/>
    <property type="match status" value="1"/>
</dbReference>
<evidence type="ECO:0000313" key="3">
    <source>
        <dbReference type="EMBL" id="GJT69722.1"/>
    </source>
</evidence>
<proteinExistence type="predicted"/>
<sequence>MAGNTVKEMTTNFGKLDKFEGHDFRRWQKKMHFLLTTLKVVYVLTTPMPELLEDATVEAIRIRAKWENDDYICRGHILNGMYDSLSLMYIRMLNRLRSYGIHLNPSTWHRILLDFKHTLKHGKDDLSLVQLGSHLRIEESLRAQDSDKGKGKEVVGPSVNMTEEVGEPVGSCAKTGHFKRDCRSGNKKNANAGGSGKGLMQLRGGLILVLQLMFVKIVAGLRHMNRWKDGICTFSGDIISLLFMEKEVAVVRLPDPKRKTLGEKVEGSRDQVGSQYSYCYSIEEDPRTYNEAMQSRDFAFWKEAIDDEIGSIMENNTWVLSDLTPGCKPLGCKWIFKRKMKVDGTIDKFKARLVIQGFRQKERIDYFDTYAPVARITTIILLLALAAIHNLVIHQMDVKTAFLNGDLDEEVYMKQPEGFVMPGNEHKVCKLVKSLYGLKQAPKQWHKKFDEVVLSSGFLLNQSDKCVYSKFSSSCEGVIICLYVDDMLIFGTDRNQVDKPVDRLEYSRAIVCLMYAMTSTRPDIAYAVGRLSRFTSNPSRQHWQAITRVFKYLKGTMNYGLSYMGYPSVLEGYSDASWINHVEDSSSTSGWVFLLGGGAISWASKKQTCITGSTMESEFVALAAAGKEAEWLRNLIHEIPIWPKPIAPISIRCDSAPTMAKAYSQIYNGKSRHLGVRHSMIRELIMNGVISIEFVRSQKNLADHLTKGLARDLVNKLETPVYLSSRGARTKRTTYVNMKFCRFKKLGLGFLYVH</sequence>
<dbReference type="CDD" id="cd09272">
    <property type="entry name" value="RNase_HI_RT_Ty1"/>
    <property type="match status" value="1"/>
</dbReference>
<dbReference type="InterPro" id="IPR013103">
    <property type="entry name" value="RVT_2"/>
</dbReference>
<reference evidence="3" key="2">
    <citation type="submission" date="2022-01" db="EMBL/GenBank/DDBJ databases">
        <authorList>
            <person name="Yamashiro T."/>
            <person name="Shiraishi A."/>
            <person name="Satake H."/>
            <person name="Nakayama K."/>
        </authorList>
    </citation>
    <scope>NUCLEOTIDE SEQUENCE</scope>
</reference>
<protein>
    <submittedName>
        <fullName evidence="3">Zinc finger, CCHC-type containing protein</fullName>
    </submittedName>
</protein>
<dbReference type="InterPro" id="IPR043502">
    <property type="entry name" value="DNA/RNA_pol_sf"/>
</dbReference>
<dbReference type="EMBL" id="BQNB010018014">
    <property type="protein sequence ID" value="GJT69722.1"/>
    <property type="molecule type" value="Genomic_DNA"/>
</dbReference>
<gene>
    <name evidence="3" type="ORF">Tco_1029008</name>
</gene>
<keyword evidence="1" id="KW-0472">Membrane</keyword>
<feature type="transmembrane region" description="Helical" evidence="1">
    <location>
        <begin position="200"/>
        <end position="219"/>
    </location>
</feature>
<dbReference type="PANTHER" id="PTHR11439:SF521">
    <property type="entry name" value="RNA-DIRECTED DNA POLYMERASE"/>
    <property type="match status" value="1"/>
</dbReference>
<evidence type="ECO:0000259" key="2">
    <source>
        <dbReference type="Pfam" id="PF07727"/>
    </source>
</evidence>
<accession>A0ABQ5G288</accession>
<feature type="transmembrane region" description="Helical" evidence="1">
    <location>
        <begin position="369"/>
        <end position="392"/>
    </location>
</feature>
<dbReference type="PANTHER" id="PTHR11439">
    <property type="entry name" value="GAG-POL-RELATED RETROTRANSPOSON"/>
    <property type="match status" value="1"/>
</dbReference>
<evidence type="ECO:0000256" key="1">
    <source>
        <dbReference type="SAM" id="Phobius"/>
    </source>
</evidence>